<reference evidence="1 2" key="1">
    <citation type="submission" date="2021-03" db="EMBL/GenBank/DDBJ databases">
        <authorList>
            <person name="King G.J."/>
            <person name="Bancroft I."/>
            <person name="Baten A."/>
            <person name="Bloomfield J."/>
            <person name="Borpatragohain P."/>
            <person name="He Z."/>
            <person name="Irish N."/>
            <person name="Irwin J."/>
            <person name="Liu K."/>
            <person name="Mauleon R.P."/>
            <person name="Moore J."/>
            <person name="Morris R."/>
            <person name="Ostergaard L."/>
            <person name="Wang B."/>
            <person name="Wells R."/>
        </authorList>
    </citation>
    <scope>NUCLEOTIDE SEQUENCE [LARGE SCALE GENOMIC DNA]</scope>
    <source>
        <strain evidence="1">R-o-18</strain>
        <tissue evidence="1">Leaf</tissue>
    </source>
</reference>
<sequence length="185" mass="21286">MEVEDHMVRIDNEEAEFHDKQPIVPGSDGEHGLGGSNYRISRVKIMEICTQHVLLKDNMYYFAAEEVYSENAEAFVMPHVLLTTPKSCMFSYITIRPTMWRSIRTFLNHFNFLELKGAVKPPPYLFLFPSLTLIQASIHVSRSTTSNTCSNKNSFYKLRLLDVTRSNQNLRFADAPVSIRFTDLS</sequence>
<keyword evidence="2" id="KW-1185">Reference proteome</keyword>
<accession>A0ABQ7LPH1</accession>
<dbReference type="EMBL" id="JADBGQ010000007">
    <property type="protein sequence ID" value="KAG5388474.1"/>
    <property type="molecule type" value="Genomic_DNA"/>
</dbReference>
<organism evidence="1 2">
    <name type="scientific">Brassica rapa subsp. trilocularis</name>
    <dbReference type="NCBI Taxonomy" id="1813537"/>
    <lineage>
        <taxon>Eukaryota</taxon>
        <taxon>Viridiplantae</taxon>
        <taxon>Streptophyta</taxon>
        <taxon>Embryophyta</taxon>
        <taxon>Tracheophyta</taxon>
        <taxon>Spermatophyta</taxon>
        <taxon>Magnoliopsida</taxon>
        <taxon>eudicotyledons</taxon>
        <taxon>Gunneridae</taxon>
        <taxon>Pentapetalae</taxon>
        <taxon>rosids</taxon>
        <taxon>malvids</taxon>
        <taxon>Brassicales</taxon>
        <taxon>Brassicaceae</taxon>
        <taxon>Brassiceae</taxon>
        <taxon>Brassica</taxon>
    </lineage>
</organism>
<gene>
    <name evidence="1" type="primary">A08g502890.1_BraROA</name>
    <name evidence="1" type="ORF">IGI04_030015</name>
</gene>
<comment type="caution">
    <text evidence="1">The sequence shown here is derived from an EMBL/GenBank/DDBJ whole genome shotgun (WGS) entry which is preliminary data.</text>
</comment>
<dbReference type="Proteomes" id="UP000823674">
    <property type="component" value="Chromosome A08"/>
</dbReference>
<evidence type="ECO:0000313" key="1">
    <source>
        <dbReference type="EMBL" id="KAG5388474.1"/>
    </source>
</evidence>
<proteinExistence type="predicted"/>
<name>A0ABQ7LPH1_BRACM</name>
<evidence type="ECO:0000313" key="2">
    <source>
        <dbReference type="Proteomes" id="UP000823674"/>
    </source>
</evidence>
<protein>
    <submittedName>
        <fullName evidence="1">Uncharacterized protein</fullName>
    </submittedName>
</protein>